<evidence type="ECO:0000313" key="9">
    <source>
        <dbReference type="EMBL" id="MFC6397821.1"/>
    </source>
</evidence>
<keyword evidence="5" id="KW-0676">Redox-active center</keyword>
<evidence type="ECO:0000259" key="8">
    <source>
        <dbReference type="PROSITE" id="PS51352"/>
    </source>
</evidence>
<dbReference type="PANTHER" id="PTHR13887">
    <property type="entry name" value="GLUTATHIONE S-TRANSFERASE KAPPA"/>
    <property type="match status" value="1"/>
</dbReference>
<comment type="similarity">
    <text evidence="1">Belongs to the thioredoxin family. DsbA subfamily.</text>
</comment>
<dbReference type="SUPFAM" id="SSF52833">
    <property type="entry name" value="Thioredoxin-like"/>
    <property type="match status" value="1"/>
</dbReference>
<dbReference type="PROSITE" id="PS51352">
    <property type="entry name" value="THIOREDOXIN_2"/>
    <property type="match status" value="1"/>
</dbReference>
<dbReference type="Proteomes" id="UP001596266">
    <property type="component" value="Unassembled WGS sequence"/>
</dbReference>
<evidence type="ECO:0000256" key="2">
    <source>
        <dbReference type="ARBA" id="ARBA00022729"/>
    </source>
</evidence>
<evidence type="ECO:0000256" key="3">
    <source>
        <dbReference type="ARBA" id="ARBA00023002"/>
    </source>
</evidence>
<keyword evidence="2" id="KW-0732">Signal</keyword>
<organism evidence="9 10">
    <name type="scientific">Luteococcus sanguinis</name>
    <dbReference type="NCBI Taxonomy" id="174038"/>
    <lineage>
        <taxon>Bacteria</taxon>
        <taxon>Bacillati</taxon>
        <taxon>Actinomycetota</taxon>
        <taxon>Actinomycetes</taxon>
        <taxon>Propionibacteriales</taxon>
        <taxon>Propionibacteriaceae</taxon>
        <taxon>Luteococcus</taxon>
    </lineage>
</organism>
<keyword evidence="7" id="KW-0472">Membrane</keyword>
<evidence type="ECO:0000256" key="7">
    <source>
        <dbReference type="SAM" id="Phobius"/>
    </source>
</evidence>
<comment type="caution">
    <text evidence="9">The sequence shown here is derived from an EMBL/GenBank/DDBJ whole genome shotgun (WGS) entry which is preliminary data.</text>
</comment>
<dbReference type="Gene3D" id="3.40.30.10">
    <property type="entry name" value="Glutaredoxin"/>
    <property type="match status" value="1"/>
</dbReference>
<feature type="region of interest" description="Disordered" evidence="6">
    <location>
        <begin position="1"/>
        <end position="37"/>
    </location>
</feature>
<keyword evidence="10" id="KW-1185">Reference proteome</keyword>
<keyword evidence="7" id="KW-0812">Transmembrane</keyword>
<feature type="domain" description="Thioredoxin" evidence="8">
    <location>
        <begin position="91"/>
        <end position="285"/>
    </location>
</feature>
<dbReference type="Pfam" id="PF13462">
    <property type="entry name" value="Thioredoxin_4"/>
    <property type="match status" value="1"/>
</dbReference>
<evidence type="ECO:0000256" key="5">
    <source>
        <dbReference type="ARBA" id="ARBA00023284"/>
    </source>
</evidence>
<dbReference type="InterPro" id="IPR013766">
    <property type="entry name" value="Thioredoxin_domain"/>
</dbReference>
<evidence type="ECO:0000313" key="10">
    <source>
        <dbReference type="Proteomes" id="UP001596266"/>
    </source>
</evidence>
<dbReference type="EMBL" id="JBHSUA010000024">
    <property type="protein sequence ID" value="MFC6397821.1"/>
    <property type="molecule type" value="Genomic_DNA"/>
</dbReference>
<keyword evidence="4" id="KW-1015">Disulfide bond</keyword>
<name>A0ABW1X3S6_9ACTN</name>
<gene>
    <name evidence="9" type="ORF">ACFP57_12630</name>
</gene>
<evidence type="ECO:0000256" key="6">
    <source>
        <dbReference type="SAM" id="MobiDB-lite"/>
    </source>
</evidence>
<accession>A0ABW1X3S6</accession>
<reference evidence="10" key="1">
    <citation type="journal article" date="2019" name="Int. J. Syst. Evol. Microbiol.">
        <title>The Global Catalogue of Microorganisms (GCM) 10K type strain sequencing project: providing services to taxonomists for standard genome sequencing and annotation.</title>
        <authorList>
            <consortium name="The Broad Institute Genomics Platform"/>
            <consortium name="The Broad Institute Genome Sequencing Center for Infectious Disease"/>
            <person name="Wu L."/>
            <person name="Ma J."/>
        </authorList>
    </citation>
    <scope>NUCLEOTIDE SEQUENCE [LARGE SCALE GENOMIC DNA]</scope>
    <source>
        <strain evidence="10">CGMCC 1.15277</strain>
    </source>
</reference>
<proteinExistence type="inferred from homology"/>
<evidence type="ECO:0000256" key="4">
    <source>
        <dbReference type="ARBA" id="ARBA00023157"/>
    </source>
</evidence>
<dbReference type="InterPro" id="IPR036249">
    <property type="entry name" value="Thioredoxin-like_sf"/>
</dbReference>
<dbReference type="RefSeq" id="WP_343886972.1">
    <property type="nucleotide sequence ID" value="NZ_BAAAKI010000025.1"/>
</dbReference>
<keyword evidence="3" id="KW-0560">Oxidoreductase</keyword>
<protein>
    <submittedName>
        <fullName evidence="9">DsbA family protein</fullName>
    </submittedName>
</protein>
<sequence length="287" mass="30804">MSSEQSEPGPHMSEPSAQTAPGNAPSDGWMRPEQMRASKPTNRLPWVLVAMLTALSIGLTGLLFAQGQELQRLRNQTTTATPSGAATGAVASAAPSTPSAQAVELMKKLPHRTPGDPTAMGEVDAPVVMVTWSDFRCPFCSVWSRTTLEELKPYVRSGSLRIEHRDLVLFGDESLNTAKAARAAGEQERFWQFYAAVHDEAPTSGHPTITEKNLLAFAEKAGVNDMVQFKKDYASAEIAAAVNKDTAEAREIGLTGTPFFIINTTPLSGAQPLAVFTQVIEGHGGRK</sequence>
<evidence type="ECO:0000256" key="1">
    <source>
        <dbReference type="ARBA" id="ARBA00005791"/>
    </source>
</evidence>
<feature type="transmembrane region" description="Helical" evidence="7">
    <location>
        <begin position="44"/>
        <end position="65"/>
    </location>
</feature>
<dbReference type="InterPro" id="IPR012336">
    <property type="entry name" value="Thioredoxin-like_fold"/>
</dbReference>
<keyword evidence="7" id="KW-1133">Transmembrane helix</keyword>
<dbReference type="PANTHER" id="PTHR13887:SF14">
    <property type="entry name" value="DISULFIDE BOND FORMATION PROTEIN D"/>
    <property type="match status" value="1"/>
</dbReference>